<sequence>MTDYHYPQSPTMSQDRHMGSLAAALRMKLEDLPQLNMANLNAHQHKRASLEVPNSASSSYSAYSFSSRASEDTDVTDLTVTPTARSRSSTFASTFDDSEQLPSPMPHSEPCKPPLKVVLGTASVGSHLSPLAKITTVEDASKFVSLFRSRGYYDIDTARAYPVGRGGTCEKLLGEDELRLSKWANVSTKVSSFMPGSHRAKNIAMSIDRSLDALNTDTVDIMYLHAPDRATPFKETCEAMNKAYLEGKFERFGLSNYSVEEVEEIVRICEENGWVKPSVYQGQYNPICRGGEERLFEVLREHNIAFYAYSPSACGFFSNKVSRASTKDKNSRWNIASPLGAKYAGDYFHDPLFAAAEVVRQQARKYGISGHAAALRWTTWHSQLGAEYGDAVIIGASKLSQLKENMDILEQGPLPEPLVETLNGVWEDVRALEKGPRFSFV</sequence>
<dbReference type="VEuPathDB" id="FungiDB:A1O7_03983"/>
<dbReference type="OrthoDB" id="48988at2759"/>
<dbReference type="PANTHER" id="PTHR43364">
    <property type="entry name" value="NADH-SPECIFIC METHYLGLYOXAL REDUCTASE-RELATED"/>
    <property type="match status" value="1"/>
</dbReference>
<accession>W9W5Q0</accession>
<dbReference type="SUPFAM" id="SSF51430">
    <property type="entry name" value="NAD(P)-linked oxidoreductase"/>
    <property type="match status" value="1"/>
</dbReference>
<dbReference type="Pfam" id="PF00248">
    <property type="entry name" value="Aldo_ket_red"/>
    <property type="match status" value="1"/>
</dbReference>
<evidence type="ECO:0000313" key="5">
    <source>
        <dbReference type="EMBL" id="EXJ59836.1"/>
    </source>
</evidence>
<comment type="similarity">
    <text evidence="2">Belongs to the aldo/keto reductase family. Aldo/keto reductase 2 subfamily.</text>
</comment>
<feature type="domain" description="NADP-dependent oxidoreductase" evidence="4">
    <location>
        <begin position="116"/>
        <end position="426"/>
    </location>
</feature>
<feature type="region of interest" description="Disordered" evidence="3">
    <location>
        <begin position="71"/>
        <end position="111"/>
    </location>
</feature>
<evidence type="ECO:0000313" key="6">
    <source>
        <dbReference type="Proteomes" id="UP000019473"/>
    </source>
</evidence>
<protein>
    <recommendedName>
        <fullName evidence="4">NADP-dependent oxidoreductase domain-containing protein</fullName>
    </recommendedName>
</protein>
<dbReference type="Gene3D" id="3.20.20.100">
    <property type="entry name" value="NADP-dependent oxidoreductase domain"/>
    <property type="match status" value="1"/>
</dbReference>
<dbReference type="RefSeq" id="XP_007756189.1">
    <property type="nucleotide sequence ID" value="XM_007757999.1"/>
</dbReference>
<keyword evidence="1" id="KW-0560">Oxidoreductase</keyword>
<dbReference type="GO" id="GO:0016491">
    <property type="term" value="F:oxidoreductase activity"/>
    <property type="evidence" value="ECO:0007669"/>
    <property type="project" value="UniProtKB-KW"/>
</dbReference>
<dbReference type="STRING" id="1182544.W9W5Q0"/>
<proteinExistence type="inferred from homology"/>
<dbReference type="eggNOG" id="ENOG502SI2J">
    <property type="taxonomic scope" value="Eukaryota"/>
</dbReference>
<feature type="compositionally biased region" description="Low complexity" evidence="3">
    <location>
        <begin position="76"/>
        <end position="95"/>
    </location>
</feature>
<dbReference type="Proteomes" id="UP000019473">
    <property type="component" value="Unassembled WGS sequence"/>
</dbReference>
<dbReference type="AlphaFoldDB" id="W9W5Q0"/>
<reference evidence="5 6" key="1">
    <citation type="submission" date="2013-03" db="EMBL/GenBank/DDBJ databases">
        <title>The Genome Sequence of Cladophialophora yegresii CBS 114405.</title>
        <authorList>
            <consortium name="The Broad Institute Genomics Platform"/>
            <person name="Cuomo C."/>
            <person name="de Hoog S."/>
            <person name="Gorbushina A."/>
            <person name="Walker B."/>
            <person name="Young S.K."/>
            <person name="Zeng Q."/>
            <person name="Gargeya S."/>
            <person name="Fitzgerald M."/>
            <person name="Haas B."/>
            <person name="Abouelleil A."/>
            <person name="Allen A.W."/>
            <person name="Alvarado L."/>
            <person name="Arachchi H.M."/>
            <person name="Berlin A.M."/>
            <person name="Chapman S.B."/>
            <person name="Gainer-Dewar J."/>
            <person name="Goldberg J."/>
            <person name="Griggs A."/>
            <person name="Gujja S."/>
            <person name="Hansen M."/>
            <person name="Howarth C."/>
            <person name="Imamovic A."/>
            <person name="Ireland A."/>
            <person name="Larimer J."/>
            <person name="McCowan C."/>
            <person name="Murphy C."/>
            <person name="Pearson M."/>
            <person name="Poon T.W."/>
            <person name="Priest M."/>
            <person name="Roberts A."/>
            <person name="Saif S."/>
            <person name="Shea T."/>
            <person name="Sisk P."/>
            <person name="Sykes S."/>
            <person name="Wortman J."/>
            <person name="Nusbaum C."/>
            <person name="Birren B."/>
        </authorList>
    </citation>
    <scope>NUCLEOTIDE SEQUENCE [LARGE SCALE GENOMIC DNA]</scope>
    <source>
        <strain evidence="5 6">CBS 114405</strain>
    </source>
</reference>
<evidence type="ECO:0000259" key="4">
    <source>
        <dbReference type="Pfam" id="PF00248"/>
    </source>
</evidence>
<name>W9W5Q0_9EURO</name>
<dbReference type="PANTHER" id="PTHR43364:SF4">
    <property type="entry name" value="NAD(P)-LINKED OXIDOREDUCTASE SUPERFAMILY PROTEIN"/>
    <property type="match status" value="1"/>
</dbReference>
<dbReference type="HOGENOM" id="CLU_023205_1_0_1"/>
<evidence type="ECO:0000256" key="1">
    <source>
        <dbReference type="ARBA" id="ARBA00023002"/>
    </source>
</evidence>
<organism evidence="5 6">
    <name type="scientific">Cladophialophora yegresii CBS 114405</name>
    <dbReference type="NCBI Taxonomy" id="1182544"/>
    <lineage>
        <taxon>Eukaryota</taxon>
        <taxon>Fungi</taxon>
        <taxon>Dikarya</taxon>
        <taxon>Ascomycota</taxon>
        <taxon>Pezizomycotina</taxon>
        <taxon>Eurotiomycetes</taxon>
        <taxon>Chaetothyriomycetidae</taxon>
        <taxon>Chaetothyriales</taxon>
        <taxon>Herpotrichiellaceae</taxon>
        <taxon>Cladophialophora</taxon>
    </lineage>
</organism>
<dbReference type="EMBL" id="AMGW01000003">
    <property type="protein sequence ID" value="EXJ59836.1"/>
    <property type="molecule type" value="Genomic_DNA"/>
</dbReference>
<dbReference type="InterPro" id="IPR023210">
    <property type="entry name" value="NADP_OxRdtase_dom"/>
</dbReference>
<dbReference type="InterPro" id="IPR050523">
    <property type="entry name" value="AKR_Detox_Biosynth"/>
</dbReference>
<evidence type="ECO:0000256" key="3">
    <source>
        <dbReference type="SAM" id="MobiDB-lite"/>
    </source>
</evidence>
<evidence type="ECO:0000256" key="2">
    <source>
        <dbReference type="ARBA" id="ARBA00038157"/>
    </source>
</evidence>
<dbReference type="InterPro" id="IPR036812">
    <property type="entry name" value="NAD(P)_OxRdtase_dom_sf"/>
</dbReference>
<comment type="caution">
    <text evidence="5">The sequence shown here is derived from an EMBL/GenBank/DDBJ whole genome shotgun (WGS) entry which is preliminary data.</text>
</comment>
<dbReference type="GeneID" id="19178574"/>
<dbReference type="CDD" id="cd19075">
    <property type="entry name" value="AKR_AKR7A1-5"/>
    <property type="match status" value="1"/>
</dbReference>
<keyword evidence="6" id="KW-1185">Reference proteome</keyword>
<gene>
    <name evidence="5" type="ORF">A1O7_03983</name>
</gene>